<dbReference type="PANTHER" id="PTHR10434">
    <property type="entry name" value="1-ACYL-SN-GLYCEROL-3-PHOSPHATE ACYLTRANSFERASE"/>
    <property type="match status" value="1"/>
</dbReference>
<evidence type="ECO:0000259" key="3">
    <source>
        <dbReference type="SMART" id="SM00563"/>
    </source>
</evidence>
<sequence>MIHVAVWPWVRVRVVNPEACRRRPAGVWVFNHRSGSDPFLMAALGFSELVQAVNGWPMRLPFFGYFARLGGYLDITNMSYEAMTAQMRELFAAGVALMAFPEGTRSGSRELGQFRSGVFKLARELEAPIYACCIVGNEQLPDRSFRFGCGTVRVAFLREFTRDEVVRAPNAFVLKRRVRETIRRGMAELEGRDALES</sequence>
<dbReference type="Pfam" id="PF01553">
    <property type="entry name" value="Acyltransferase"/>
    <property type="match status" value="1"/>
</dbReference>
<keyword evidence="1" id="KW-0808">Transferase</keyword>
<dbReference type="SMART" id="SM00563">
    <property type="entry name" value="PlsC"/>
    <property type="match status" value="1"/>
</dbReference>
<dbReference type="GO" id="GO:0006654">
    <property type="term" value="P:phosphatidic acid biosynthetic process"/>
    <property type="evidence" value="ECO:0007669"/>
    <property type="project" value="TreeGrafter"/>
</dbReference>
<evidence type="ECO:0000256" key="2">
    <source>
        <dbReference type="ARBA" id="ARBA00023315"/>
    </source>
</evidence>
<evidence type="ECO:0000256" key="1">
    <source>
        <dbReference type="ARBA" id="ARBA00022679"/>
    </source>
</evidence>
<dbReference type="InterPro" id="IPR002123">
    <property type="entry name" value="Plipid/glycerol_acylTrfase"/>
</dbReference>
<protein>
    <recommendedName>
        <fullName evidence="3">Phospholipid/glycerol acyltransferase domain-containing protein</fullName>
    </recommendedName>
</protein>
<name>A0A645E3S0_9ZZZZ</name>
<comment type="caution">
    <text evidence="4">The sequence shown here is derived from an EMBL/GenBank/DDBJ whole genome shotgun (WGS) entry which is preliminary data.</text>
</comment>
<dbReference type="PANTHER" id="PTHR10434:SF11">
    <property type="entry name" value="1-ACYL-SN-GLYCEROL-3-PHOSPHATE ACYLTRANSFERASE"/>
    <property type="match status" value="1"/>
</dbReference>
<dbReference type="EMBL" id="VSSQ01042793">
    <property type="protein sequence ID" value="MPM96410.1"/>
    <property type="molecule type" value="Genomic_DNA"/>
</dbReference>
<keyword evidence="2" id="KW-0012">Acyltransferase</keyword>
<accession>A0A645E3S0</accession>
<dbReference type="CDD" id="cd07989">
    <property type="entry name" value="LPLAT_AGPAT-like"/>
    <property type="match status" value="1"/>
</dbReference>
<reference evidence="4" key="1">
    <citation type="submission" date="2019-08" db="EMBL/GenBank/DDBJ databases">
        <authorList>
            <person name="Kucharzyk K."/>
            <person name="Murdoch R.W."/>
            <person name="Higgins S."/>
            <person name="Loffler F."/>
        </authorList>
    </citation>
    <scope>NUCLEOTIDE SEQUENCE</scope>
</reference>
<organism evidence="4">
    <name type="scientific">bioreactor metagenome</name>
    <dbReference type="NCBI Taxonomy" id="1076179"/>
    <lineage>
        <taxon>unclassified sequences</taxon>
        <taxon>metagenomes</taxon>
        <taxon>ecological metagenomes</taxon>
    </lineage>
</organism>
<evidence type="ECO:0000313" key="4">
    <source>
        <dbReference type="EMBL" id="MPM96410.1"/>
    </source>
</evidence>
<dbReference type="SUPFAM" id="SSF69593">
    <property type="entry name" value="Glycerol-3-phosphate (1)-acyltransferase"/>
    <property type="match status" value="1"/>
</dbReference>
<gene>
    <name evidence="4" type="ORF">SDC9_143573</name>
</gene>
<proteinExistence type="predicted"/>
<dbReference type="GO" id="GO:0003841">
    <property type="term" value="F:1-acylglycerol-3-phosphate O-acyltransferase activity"/>
    <property type="evidence" value="ECO:0007669"/>
    <property type="project" value="TreeGrafter"/>
</dbReference>
<feature type="domain" description="Phospholipid/glycerol acyltransferase" evidence="3">
    <location>
        <begin position="26"/>
        <end position="137"/>
    </location>
</feature>
<dbReference type="AlphaFoldDB" id="A0A645E3S0"/>